<organism evidence="2 3">
    <name type="scientific">Solirubrobacter pauli</name>
    <dbReference type="NCBI Taxonomy" id="166793"/>
    <lineage>
        <taxon>Bacteria</taxon>
        <taxon>Bacillati</taxon>
        <taxon>Actinomycetota</taxon>
        <taxon>Thermoleophilia</taxon>
        <taxon>Solirubrobacterales</taxon>
        <taxon>Solirubrobacteraceae</taxon>
        <taxon>Solirubrobacter</taxon>
    </lineage>
</organism>
<evidence type="ECO:0000313" key="2">
    <source>
        <dbReference type="EMBL" id="RKQ92923.1"/>
    </source>
</evidence>
<dbReference type="AlphaFoldDB" id="A0A660LGG3"/>
<evidence type="ECO:0000313" key="3">
    <source>
        <dbReference type="Proteomes" id="UP000278962"/>
    </source>
</evidence>
<evidence type="ECO:0000256" key="1">
    <source>
        <dbReference type="SAM" id="MobiDB-lite"/>
    </source>
</evidence>
<protein>
    <submittedName>
        <fullName evidence="2">Uncharacterized protein</fullName>
    </submittedName>
</protein>
<name>A0A660LGG3_9ACTN</name>
<dbReference type="RefSeq" id="WP_170179072.1">
    <property type="nucleotide sequence ID" value="NZ_RBIL01000001.1"/>
</dbReference>
<dbReference type="Proteomes" id="UP000278962">
    <property type="component" value="Unassembled WGS sequence"/>
</dbReference>
<proteinExistence type="predicted"/>
<gene>
    <name evidence="2" type="ORF">C8N24_2779</name>
</gene>
<dbReference type="EMBL" id="RBIL01000001">
    <property type="protein sequence ID" value="RKQ92923.1"/>
    <property type="molecule type" value="Genomic_DNA"/>
</dbReference>
<keyword evidence="3" id="KW-1185">Reference proteome</keyword>
<accession>A0A660LGG3</accession>
<comment type="caution">
    <text evidence="2">The sequence shown here is derived from an EMBL/GenBank/DDBJ whole genome shotgun (WGS) entry which is preliminary data.</text>
</comment>
<sequence>MFRTVRRLPLFKVIAVLQLALLARRHLGALTPADRRRAAHLIRRSRNLTPAERHELIDIASKLEPRAFAGAMADKLSPVPLPGRVTGRGSRSKTSRSR</sequence>
<feature type="region of interest" description="Disordered" evidence="1">
    <location>
        <begin position="78"/>
        <end position="98"/>
    </location>
</feature>
<reference evidence="2 3" key="1">
    <citation type="submission" date="2018-10" db="EMBL/GenBank/DDBJ databases">
        <title>Genomic Encyclopedia of Archaeal and Bacterial Type Strains, Phase II (KMG-II): from individual species to whole genera.</title>
        <authorList>
            <person name="Goeker M."/>
        </authorList>
    </citation>
    <scope>NUCLEOTIDE SEQUENCE [LARGE SCALE GENOMIC DNA]</scope>
    <source>
        <strain evidence="2 3">DSM 14954</strain>
    </source>
</reference>